<evidence type="ECO:0000313" key="2">
    <source>
        <dbReference type="EMBL" id="BDR54871.1"/>
    </source>
</evidence>
<evidence type="ECO:0000256" key="1">
    <source>
        <dbReference type="SAM" id="MobiDB-lite"/>
    </source>
</evidence>
<dbReference type="RefSeq" id="WP_317642374.1">
    <property type="nucleotide sequence ID" value="NZ_AP026800.1"/>
</dbReference>
<sequence length="61" mass="6689">MAEQNHLPEGGPATGAPTGSEELLKERFPQLAHISQQALVQQVSLYREVLAQLQEQLHAAE</sequence>
<dbReference type="EMBL" id="AP026800">
    <property type="protein sequence ID" value="BDR54871.1"/>
    <property type="molecule type" value="Genomic_DNA"/>
</dbReference>
<proteinExistence type="predicted"/>
<organism evidence="2 3">
    <name type="scientific">Bombiscardovia apis</name>
    <dbReference type="NCBI Taxonomy" id="2932182"/>
    <lineage>
        <taxon>Bacteria</taxon>
        <taxon>Bacillati</taxon>
        <taxon>Actinomycetota</taxon>
        <taxon>Actinomycetes</taxon>
        <taxon>Bifidobacteriales</taxon>
        <taxon>Bifidobacteriaceae</taxon>
        <taxon>Bombiscardovia</taxon>
    </lineage>
</organism>
<feature type="region of interest" description="Disordered" evidence="1">
    <location>
        <begin position="1"/>
        <end position="24"/>
    </location>
</feature>
<name>A0ABM8BD96_9BIFI</name>
<reference evidence="2 3" key="1">
    <citation type="journal article" date="2023" name="Microbiol. Spectr.">
        <title>Symbiosis of Carpenter Bees with Uncharacterized Lactic Acid Bacteria Showing NAD Auxotrophy.</title>
        <authorList>
            <person name="Kawasaki S."/>
            <person name="Ozawa K."/>
            <person name="Mori T."/>
            <person name="Yamamoto A."/>
            <person name="Ito M."/>
            <person name="Ohkuma M."/>
            <person name="Sakamoto M."/>
            <person name="Matsutani M."/>
        </authorList>
    </citation>
    <scope>NUCLEOTIDE SEQUENCE [LARGE SCALE GENOMIC DNA]</scope>
    <source>
        <strain evidence="2 3">KimH</strain>
    </source>
</reference>
<accession>A0ABM8BD96</accession>
<evidence type="ECO:0000313" key="3">
    <source>
        <dbReference type="Proteomes" id="UP001321748"/>
    </source>
</evidence>
<gene>
    <name evidence="2" type="ORF">KIMH_09820</name>
</gene>
<feature type="compositionally biased region" description="Low complexity" evidence="1">
    <location>
        <begin position="10"/>
        <end position="19"/>
    </location>
</feature>
<dbReference type="Proteomes" id="UP001321748">
    <property type="component" value="Chromosome"/>
</dbReference>
<keyword evidence="3" id="KW-1185">Reference proteome</keyword>
<protein>
    <submittedName>
        <fullName evidence="2">Uncharacterized protein</fullName>
    </submittedName>
</protein>